<dbReference type="Proteomes" id="UP000438429">
    <property type="component" value="Unassembled WGS sequence"/>
</dbReference>
<sequence>MTSSHHEHALSQRPGSQVNYNKHLSTANLTTHYTFTFDPSPPPRESRVRFLQQKTPKLKRAHTRQRDFGNKHAGFLLGNGDVCTRRQSLNTAVDRAPWIITLFLERHIAVESFCDVRGTARRSLSAGPTAPGAYCNQLQSSFTFGFNTIIGSTF</sequence>
<evidence type="ECO:0000313" key="1">
    <source>
        <dbReference type="EMBL" id="KAF0038882.1"/>
    </source>
</evidence>
<name>A0A6A4T9Q7_SCOMX</name>
<comment type="caution">
    <text evidence="1">The sequence shown here is derived from an EMBL/GenBank/DDBJ whole genome shotgun (WGS) entry which is preliminary data.</text>
</comment>
<reference evidence="1 2" key="1">
    <citation type="submission" date="2019-06" db="EMBL/GenBank/DDBJ databases">
        <title>Draft genomes of female and male turbot (Scophthalmus maximus).</title>
        <authorList>
            <person name="Xu H."/>
            <person name="Xu X.-W."/>
            <person name="Shao C."/>
            <person name="Chen S."/>
        </authorList>
    </citation>
    <scope>NUCLEOTIDE SEQUENCE [LARGE SCALE GENOMIC DNA]</scope>
    <source>
        <strain evidence="1">Ysfricsl-2016a</strain>
        <tissue evidence="1">Blood</tissue>
    </source>
</reference>
<protein>
    <submittedName>
        <fullName evidence="1">Uncharacterized protein</fullName>
    </submittedName>
</protein>
<organism evidence="1 2">
    <name type="scientific">Scophthalmus maximus</name>
    <name type="common">Turbot</name>
    <name type="synonym">Psetta maxima</name>
    <dbReference type="NCBI Taxonomy" id="52904"/>
    <lineage>
        <taxon>Eukaryota</taxon>
        <taxon>Metazoa</taxon>
        <taxon>Chordata</taxon>
        <taxon>Craniata</taxon>
        <taxon>Vertebrata</taxon>
        <taxon>Euteleostomi</taxon>
        <taxon>Actinopterygii</taxon>
        <taxon>Neopterygii</taxon>
        <taxon>Teleostei</taxon>
        <taxon>Neoteleostei</taxon>
        <taxon>Acanthomorphata</taxon>
        <taxon>Carangaria</taxon>
        <taxon>Pleuronectiformes</taxon>
        <taxon>Pleuronectoidei</taxon>
        <taxon>Scophthalmidae</taxon>
        <taxon>Scophthalmus</taxon>
    </lineage>
</organism>
<accession>A0A6A4T9Q7</accession>
<evidence type="ECO:0000313" key="2">
    <source>
        <dbReference type="Proteomes" id="UP000438429"/>
    </source>
</evidence>
<proteinExistence type="predicted"/>
<gene>
    <name evidence="1" type="ORF">F2P81_009366</name>
</gene>
<dbReference type="AlphaFoldDB" id="A0A6A4T9Q7"/>
<dbReference type="EMBL" id="VEVO01000008">
    <property type="protein sequence ID" value="KAF0038882.1"/>
    <property type="molecule type" value="Genomic_DNA"/>
</dbReference>